<dbReference type="GeneID" id="84590547"/>
<proteinExistence type="predicted"/>
<reference evidence="1" key="2">
    <citation type="submission" date="2025-08" db="UniProtKB">
        <authorList>
            <consortium name="RefSeq"/>
        </authorList>
    </citation>
    <scope>IDENTIFICATION</scope>
</reference>
<dbReference type="AlphaFoldDB" id="A0AAJ8BM11"/>
<evidence type="ECO:0000313" key="1">
    <source>
        <dbReference type="RefSeq" id="XP_059600129.1"/>
    </source>
</evidence>
<name>A0AAJ8BM11_ASPNG</name>
<protein>
    <submittedName>
        <fullName evidence="1">Uncharacterized protein</fullName>
    </submittedName>
</protein>
<dbReference type="VEuPathDB" id="FungiDB:An02g13610"/>
<sequence length="83" mass="9095">MRAIAQLNSDRDPPGCLALDVKKKDRVHAMTTFWSSCALGALSEANLRIAFWASPPLIVSTILDDISDDDRLARPMIPSRIAS</sequence>
<dbReference type="KEGG" id="ang:An02g13610"/>
<gene>
    <name evidence="1" type="ORF">An02g13610</name>
</gene>
<dbReference type="RefSeq" id="XP_059600129.1">
    <property type="nucleotide sequence ID" value="XM_059746759.1"/>
</dbReference>
<organism evidence="1">
    <name type="scientific">Aspergillus niger</name>
    <dbReference type="NCBI Taxonomy" id="5061"/>
    <lineage>
        <taxon>Eukaryota</taxon>
        <taxon>Fungi</taxon>
        <taxon>Dikarya</taxon>
        <taxon>Ascomycota</taxon>
        <taxon>Pezizomycotina</taxon>
        <taxon>Eurotiomycetes</taxon>
        <taxon>Eurotiomycetidae</taxon>
        <taxon>Eurotiales</taxon>
        <taxon>Aspergillaceae</taxon>
        <taxon>Aspergillus</taxon>
        <taxon>Aspergillus subgen. Circumdati</taxon>
    </lineage>
</organism>
<reference evidence="1" key="1">
    <citation type="submission" date="2025-02" db="EMBL/GenBank/DDBJ databases">
        <authorList>
            <consortium name="NCBI Genome Project"/>
        </authorList>
    </citation>
    <scope>NUCLEOTIDE SEQUENCE</scope>
</reference>
<accession>A0AAJ8BM11</accession>